<evidence type="ECO:0000313" key="2">
    <source>
        <dbReference type="Proteomes" id="UP001216674"/>
    </source>
</evidence>
<comment type="caution">
    <text evidence="1">The sequence shown here is derived from an EMBL/GenBank/DDBJ whole genome shotgun (WGS) entry which is preliminary data.</text>
</comment>
<reference evidence="1 2" key="1">
    <citation type="submission" date="2023-03" db="EMBL/GenBank/DDBJ databases">
        <title>Draft assemblies of triclosan tolerant bacteria isolated from returned activated sludge.</title>
        <authorList>
            <person name="Van Hamelsveld S."/>
        </authorList>
    </citation>
    <scope>NUCLEOTIDE SEQUENCE [LARGE SCALE GENOMIC DNA]</scope>
    <source>
        <strain evidence="1 2">GW210010_S58</strain>
    </source>
</reference>
<dbReference type="Proteomes" id="UP001216674">
    <property type="component" value="Unassembled WGS sequence"/>
</dbReference>
<protein>
    <submittedName>
        <fullName evidence="1">Uncharacterized protein</fullName>
    </submittedName>
</protein>
<sequence>MDNKPSASYKGFDIYPLIYPHVGERIGTQPRRDRSFNASVVICREGEKPGTEQSRVFPSSTKPWENIGAARRAMLSFAQEIIDGTVPGQALDL</sequence>
<organism evidence="1 2">
    <name type="scientific">Cupriavidus basilensis</name>
    <dbReference type="NCBI Taxonomy" id="68895"/>
    <lineage>
        <taxon>Bacteria</taxon>
        <taxon>Pseudomonadati</taxon>
        <taxon>Pseudomonadota</taxon>
        <taxon>Betaproteobacteria</taxon>
        <taxon>Burkholderiales</taxon>
        <taxon>Burkholderiaceae</taxon>
        <taxon>Cupriavidus</taxon>
    </lineage>
</organism>
<keyword evidence="2" id="KW-1185">Reference proteome</keyword>
<evidence type="ECO:0000313" key="1">
    <source>
        <dbReference type="EMBL" id="MDF3838405.1"/>
    </source>
</evidence>
<dbReference type="EMBL" id="JARJLM010000584">
    <property type="protein sequence ID" value="MDF3838405.1"/>
    <property type="molecule type" value="Genomic_DNA"/>
</dbReference>
<accession>A0ABT6B0L1</accession>
<name>A0ABT6B0L1_9BURK</name>
<proteinExistence type="predicted"/>
<dbReference type="RefSeq" id="WP_035811687.1">
    <property type="nucleotide sequence ID" value="NZ_JARJLM010000584.1"/>
</dbReference>
<gene>
    <name evidence="1" type="ORF">P3W85_36560</name>
</gene>